<keyword evidence="5 9" id="KW-0238">DNA-binding</keyword>
<keyword evidence="7 9" id="KW-0539">Nucleus</keyword>
<feature type="region of interest" description="Disordered" evidence="10">
    <location>
        <begin position="421"/>
        <end position="448"/>
    </location>
</feature>
<evidence type="ECO:0000256" key="6">
    <source>
        <dbReference type="ARBA" id="ARBA00023163"/>
    </source>
</evidence>
<dbReference type="InterPro" id="IPR036390">
    <property type="entry name" value="WH_DNA-bd_sf"/>
</dbReference>
<feature type="compositionally biased region" description="Basic and acidic residues" evidence="10">
    <location>
        <begin position="166"/>
        <end position="184"/>
    </location>
</feature>
<feature type="compositionally biased region" description="Low complexity" evidence="10">
    <location>
        <begin position="35"/>
        <end position="47"/>
    </location>
</feature>
<dbReference type="PANTHER" id="PTHR12081">
    <property type="entry name" value="TRANSCRIPTION FACTOR E2F"/>
    <property type="match status" value="1"/>
</dbReference>
<feature type="compositionally biased region" description="Polar residues" evidence="10">
    <location>
        <begin position="154"/>
        <end position="165"/>
    </location>
</feature>
<comment type="similarity">
    <text evidence="2 9">Belongs to the E2F/DP family.</text>
</comment>
<evidence type="ECO:0000313" key="12">
    <source>
        <dbReference type="EMBL" id="CAD9231972.1"/>
    </source>
</evidence>
<gene>
    <name evidence="12" type="ORF">CCAE0312_LOCUS4053</name>
</gene>
<dbReference type="InterPro" id="IPR036388">
    <property type="entry name" value="WH-like_DNA-bd_sf"/>
</dbReference>
<feature type="compositionally biased region" description="Basic and acidic residues" evidence="10">
    <location>
        <begin position="22"/>
        <end position="34"/>
    </location>
</feature>
<dbReference type="GO" id="GO:0000978">
    <property type="term" value="F:RNA polymerase II cis-regulatory region sequence-specific DNA binding"/>
    <property type="evidence" value="ECO:0007669"/>
    <property type="project" value="InterPro"/>
</dbReference>
<dbReference type="GO" id="GO:0000981">
    <property type="term" value="F:DNA-binding transcription factor activity, RNA polymerase II-specific"/>
    <property type="evidence" value="ECO:0007669"/>
    <property type="project" value="TreeGrafter"/>
</dbReference>
<keyword evidence="8" id="KW-0131">Cell cycle</keyword>
<feature type="domain" description="E2F/DP family winged-helix DNA-binding" evidence="11">
    <location>
        <begin position="180"/>
        <end position="262"/>
    </location>
</feature>
<sequence length="448" mass="49616">METNAHAWKRKLVFSQADMLENGDKTPARLRKESGSSSGPGVGSPDEGPNDQAYSRKDKSLGRLCENFLNLYGRCKDDDSDEVCLDAAAQKLGVERRRIYDIVNVLESVGVVVRKAKNRYTWHGANRLEETLSALKDAALSPTKSCNDGGVTDLQFTPQNTPVKNQESESETKKGSGGNRKDKSLGKLSQRFVQLFLTAGDSVVSIDQAASALLGSDVVDVDSSIHKTKVRRLYDIANILTSLSLITKTQTSDKKPGFRWLGPNAANIAPDTDETNSRAPKARYEEREKPVLPNAKKRKSKSSAVTPTPVDLELSEPSPTAILSGPSQVDPEEHAQQWDDAMRKWKKFMEAEDSNCHVQPFQQCGFAEWASRFDVDDYMRRAKASGPEYFEKAKTWLRDFDKWRNDPNVESQVAAYYCQSRNPRNGTSVPPTPGASAVTPPCARPSLR</sequence>
<feature type="region of interest" description="Disordered" evidence="10">
    <location>
        <begin position="256"/>
        <end position="336"/>
    </location>
</feature>
<dbReference type="SMART" id="SM01372">
    <property type="entry name" value="E2F_TDP"/>
    <property type="match status" value="2"/>
</dbReference>
<dbReference type="FunFam" id="1.10.10.10:FF:000295">
    <property type="entry name" value="E2F transcription factor-like E2FE"/>
    <property type="match status" value="1"/>
</dbReference>
<evidence type="ECO:0000256" key="7">
    <source>
        <dbReference type="ARBA" id="ARBA00023242"/>
    </source>
</evidence>
<comment type="subcellular location">
    <subcellularLocation>
        <location evidence="1 9">Nucleus</location>
    </subcellularLocation>
</comment>
<organism evidence="12">
    <name type="scientific">Compsopogon caeruleus</name>
    <dbReference type="NCBI Taxonomy" id="31354"/>
    <lineage>
        <taxon>Eukaryota</taxon>
        <taxon>Rhodophyta</taxon>
        <taxon>Compsopogonophyceae</taxon>
        <taxon>Compsopogonales</taxon>
        <taxon>Compsopogonaceae</taxon>
        <taxon>Compsopogon</taxon>
    </lineage>
</organism>
<evidence type="ECO:0000256" key="2">
    <source>
        <dbReference type="ARBA" id="ARBA00010940"/>
    </source>
</evidence>
<keyword evidence="4 9" id="KW-0805">Transcription regulation</keyword>
<feature type="region of interest" description="Disordered" evidence="10">
    <location>
        <begin position="149"/>
        <end position="184"/>
    </location>
</feature>
<evidence type="ECO:0000256" key="4">
    <source>
        <dbReference type="ARBA" id="ARBA00023015"/>
    </source>
</evidence>
<evidence type="ECO:0000256" key="10">
    <source>
        <dbReference type="SAM" id="MobiDB-lite"/>
    </source>
</evidence>
<dbReference type="Gene3D" id="1.10.10.10">
    <property type="entry name" value="Winged helix-like DNA-binding domain superfamily/Winged helix DNA-binding domain"/>
    <property type="match status" value="2"/>
</dbReference>
<evidence type="ECO:0000256" key="8">
    <source>
        <dbReference type="ARBA" id="ARBA00023306"/>
    </source>
</evidence>
<feature type="region of interest" description="Disordered" evidence="10">
    <location>
        <begin position="19"/>
        <end position="55"/>
    </location>
</feature>
<proteinExistence type="inferred from homology"/>
<keyword evidence="3" id="KW-0678">Repressor</keyword>
<dbReference type="PANTHER" id="PTHR12081:SF7">
    <property type="entry name" value="TRANSCRIPTION FACTOR EFL-3"/>
    <property type="match status" value="1"/>
</dbReference>
<accession>A0A7S1TBV1</accession>
<protein>
    <recommendedName>
        <fullName evidence="11">E2F/DP family winged-helix DNA-binding domain-containing protein</fullName>
    </recommendedName>
</protein>
<evidence type="ECO:0000256" key="5">
    <source>
        <dbReference type="ARBA" id="ARBA00023125"/>
    </source>
</evidence>
<evidence type="ECO:0000259" key="11">
    <source>
        <dbReference type="SMART" id="SM01372"/>
    </source>
</evidence>
<dbReference type="InterPro" id="IPR003316">
    <property type="entry name" value="E2F_WHTH_DNA-bd_dom"/>
</dbReference>
<dbReference type="InterPro" id="IPR015633">
    <property type="entry name" value="E2F"/>
</dbReference>
<dbReference type="EMBL" id="HBGH01007483">
    <property type="protein sequence ID" value="CAD9231972.1"/>
    <property type="molecule type" value="Transcribed_RNA"/>
</dbReference>
<dbReference type="SUPFAM" id="SSF46785">
    <property type="entry name" value="Winged helix' DNA-binding domain"/>
    <property type="match status" value="2"/>
</dbReference>
<evidence type="ECO:0000256" key="3">
    <source>
        <dbReference type="ARBA" id="ARBA00022491"/>
    </source>
</evidence>
<evidence type="ECO:0000256" key="9">
    <source>
        <dbReference type="RuleBase" id="RU003796"/>
    </source>
</evidence>
<dbReference type="Pfam" id="PF02319">
    <property type="entry name" value="WHD_E2F_TDP"/>
    <property type="match status" value="2"/>
</dbReference>
<reference evidence="12" key="1">
    <citation type="submission" date="2021-01" db="EMBL/GenBank/DDBJ databases">
        <authorList>
            <person name="Corre E."/>
            <person name="Pelletier E."/>
            <person name="Niang G."/>
            <person name="Scheremetjew M."/>
            <person name="Finn R."/>
            <person name="Kale V."/>
            <person name="Holt S."/>
            <person name="Cochrane G."/>
            <person name="Meng A."/>
            <person name="Brown T."/>
            <person name="Cohen L."/>
        </authorList>
    </citation>
    <scope>NUCLEOTIDE SEQUENCE</scope>
    <source>
        <strain evidence="12">SAG 36.94</strain>
    </source>
</reference>
<name>A0A7S1TBV1_9RHOD</name>
<feature type="domain" description="E2F/DP family winged-helix DNA-binding" evidence="11">
    <location>
        <begin position="56"/>
        <end position="124"/>
    </location>
</feature>
<dbReference type="GO" id="GO:0090575">
    <property type="term" value="C:RNA polymerase II transcription regulator complex"/>
    <property type="evidence" value="ECO:0007669"/>
    <property type="project" value="TreeGrafter"/>
</dbReference>
<keyword evidence="6 9" id="KW-0804">Transcription</keyword>
<dbReference type="AlphaFoldDB" id="A0A7S1TBV1"/>
<evidence type="ECO:0000256" key="1">
    <source>
        <dbReference type="ARBA" id="ARBA00004123"/>
    </source>
</evidence>
<dbReference type="FunFam" id="1.10.10.10:FF:000073">
    <property type="entry name" value="E2F transcription factor 8"/>
    <property type="match status" value="1"/>
</dbReference>